<evidence type="ECO:0000256" key="5">
    <source>
        <dbReference type="SAM" id="Phobius"/>
    </source>
</evidence>
<feature type="transmembrane region" description="Helical" evidence="5">
    <location>
        <begin position="119"/>
        <end position="144"/>
    </location>
</feature>
<dbReference type="AlphaFoldDB" id="A0A2T4BW72"/>
<evidence type="ECO:0000256" key="3">
    <source>
        <dbReference type="ARBA" id="ARBA00022989"/>
    </source>
</evidence>
<feature type="transmembrane region" description="Helical" evidence="5">
    <location>
        <begin position="189"/>
        <end position="209"/>
    </location>
</feature>
<dbReference type="InterPro" id="IPR011701">
    <property type="entry name" value="MFS"/>
</dbReference>
<feature type="transmembrane region" description="Helical" evidence="5">
    <location>
        <begin position="247"/>
        <end position="272"/>
    </location>
</feature>
<keyword evidence="3 5" id="KW-1133">Transmembrane helix</keyword>
<keyword evidence="7" id="KW-1185">Reference proteome</keyword>
<feature type="transmembrane region" description="Helical" evidence="5">
    <location>
        <begin position="156"/>
        <end position="177"/>
    </location>
</feature>
<feature type="transmembrane region" description="Helical" evidence="5">
    <location>
        <begin position="62"/>
        <end position="81"/>
    </location>
</feature>
<dbReference type="GO" id="GO:0016020">
    <property type="term" value="C:membrane"/>
    <property type="evidence" value="ECO:0007669"/>
    <property type="project" value="UniProtKB-SubCell"/>
</dbReference>
<comment type="subcellular location">
    <subcellularLocation>
        <location evidence="1">Membrane</location>
        <topology evidence="1">Multi-pass membrane protein</topology>
    </subcellularLocation>
</comment>
<dbReference type="OrthoDB" id="196103at2759"/>
<evidence type="ECO:0000313" key="6">
    <source>
        <dbReference type="EMBL" id="PTB73568.1"/>
    </source>
</evidence>
<organism evidence="6 7">
    <name type="scientific">Trichoderma longibrachiatum ATCC 18648</name>
    <dbReference type="NCBI Taxonomy" id="983965"/>
    <lineage>
        <taxon>Eukaryota</taxon>
        <taxon>Fungi</taxon>
        <taxon>Dikarya</taxon>
        <taxon>Ascomycota</taxon>
        <taxon>Pezizomycotina</taxon>
        <taxon>Sordariomycetes</taxon>
        <taxon>Hypocreomycetidae</taxon>
        <taxon>Hypocreales</taxon>
        <taxon>Hypocreaceae</taxon>
        <taxon>Trichoderma</taxon>
    </lineage>
</organism>
<evidence type="ECO:0000256" key="1">
    <source>
        <dbReference type="ARBA" id="ARBA00004141"/>
    </source>
</evidence>
<feature type="transmembrane region" description="Helical" evidence="5">
    <location>
        <begin position="278"/>
        <end position="300"/>
    </location>
</feature>
<dbReference type="PANTHER" id="PTHR23294:SF19">
    <property type="entry name" value="DUF895 DOMAIN MEMBRANE PROTEIN-RELATED"/>
    <property type="match status" value="1"/>
</dbReference>
<feature type="transmembrane region" description="Helical" evidence="5">
    <location>
        <begin position="312"/>
        <end position="333"/>
    </location>
</feature>
<proteinExistence type="predicted"/>
<evidence type="ECO:0000256" key="4">
    <source>
        <dbReference type="ARBA" id="ARBA00023136"/>
    </source>
</evidence>
<sequence length="473" mass="52245">MADKEDAFSSDTTPLPKEQRHKVKWYRSTFYNMTVLGLCNLAAPGIWGAMNSLGAGGSQSPQLVNAANALTFCLMVLSCYFSSVLVRYVGIKGALVFGTMGYAPYAAGLYTNNRFGTTWLVILGAALCGLSAGVFWAAEAAIAIAYPEPWNRGKALGYWLTFRVMGQIIGGAVNLSLNIDRDEAGKVSYTVYIVFIAIQAAGALVALLLNRPGHVQREDGKTVRLAIVEDPWAEIKATARAFLNPRFLLIVLWIGQAVFSEAVYFTYLSLWFSVRARALGSFLGGIVAIIIGNLTGWWLDQNKISLKVRARYTFWFIVVTQGAWWLWATIVSTRYRQTLPTYDWTDSGFGSGFGVYIFLTFGFQINYLFLYFVVTHIAKDQGQVIRYAALLRGTESAWQAVSYGLTSLTVFAQVGGIYMNFALWALAIAPAWLVLRRFGDDKEEGEGQWDRESGSSGVVVAEENHVPAKVHET</sequence>
<name>A0A2T4BW72_TRILO</name>
<feature type="transmembrane region" description="Helical" evidence="5">
    <location>
        <begin position="30"/>
        <end position="50"/>
    </location>
</feature>
<evidence type="ECO:0000313" key="7">
    <source>
        <dbReference type="Proteomes" id="UP000240760"/>
    </source>
</evidence>
<feature type="transmembrane region" description="Helical" evidence="5">
    <location>
        <begin position="353"/>
        <end position="372"/>
    </location>
</feature>
<dbReference type="InterPro" id="IPR051617">
    <property type="entry name" value="UNC-93-like_regulator"/>
</dbReference>
<dbReference type="Gene3D" id="1.20.1250.20">
    <property type="entry name" value="MFS general substrate transporter like domains"/>
    <property type="match status" value="1"/>
</dbReference>
<dbReference type="Proteomes" id="UP000240760">
    <property type="component" value="Unassembled WGS sequence"/>
</dbReference>
<keyword evidence="4 5" id="KW-0472">Membrane</keyword>
<gene>
    <name evidence="6" type="ORF">M440DRAFT_1382758</name>
</gene>
<feature type="transmembrane region" description="Helical" evidence="5">
    <location>
        <begin position="417"/>
        <end position="435"/>
    </location>
</feature>
<keyword evidence="2 5" id="KW-0812">Transmembrane</keyword>
<dbReference type="InterPro" id="IPR036259">
    <property type="entry name" value="MFS_trans_sf"/>
</dbReference>
<dbReference type="GO" id="GO:0022857">
    <property type="term" value="F:transmembrane transporter activity"/>
    <property type="evidence" value="ECO:0007669"/>
    <property type="project" value="InterPro"/>
</dbReference>
<protein>
    <submittedName>
        <fullName evidence="6">MFS general substrate transporter</fullName>
    </submittedName>
</protein>
<dbReference type="PANTHER" id="PTHR23294">
    <property type="entry name" value="ET TRANSLATION PRODUCT-RELATED"/>
    <property type="match status" value="1"/>
</dbReference>
<dbReference type="SUPFAM" id="SSF103473">
    <property type="entry name" value="MFS general substrate transporter"/>
    <property type="match status" value="1"/>
</dbReference>
<dbReference type="EMBL" id="KZ679138">
    <property type="protein sequence ID" value="PTB73568.1"/>
    <property type="molecule type" value="Genomic_DNA"/>
</dbReference>
<accession>A0A2T4BW72</accession>
<dbReference type="Pfam" id="PF07690">
    <property type="entry name" value="MFS_1"/>
    <property type="match status" value="1"/>
</dbReference>
<feature type="transmembrane region" description="Helical" evidence="5">
    <location>
        <begin position="88"/>
        <end position="107"/>
    </location>
</feature>
<reference evidence="6 7" key="1">
    <citation type="submission" date="2016-07" db="EMBL/GenBank/DDBJ databases">
        <title>Multiple horizontal gene transfer events from other fungi enriched the ability of initially mycotrophic Trichoderma (Ascomycota) to feed on dead plant biomass.</title>
        <authorList>
            <consortium name="DOE Joint Genome Institute"/>
            <person name="Aerts A."/>
            <person name="Atanasova L."/>
            <person name="Chenthamara K."/>
            <person name="Zhang J."/>
            <person name="Grujic M."/>
            <person name="Henrissat B."/>
            <person name="Kuo A."/>
            <person name="Salamov A."/>
            <person name="Lipzen A."/>
            <person name="Labutti K."/>
            <person name="Barry K."/>
            <person name="Miao Y."/>
            <person name="Rahimi M.J."/>
            <person name="Shen Q."/>
            <person name="Grigoriev I.V."/>
            <person name="Kubicek C.P."/>
            <person name="Druzhinina I.S."/>
        </authorList>
    </citation>
    <scope>NUCLEOTIDE SEQUENCE [LARGE SCALE GENOMIC DNA]</scope>
    <source>
        <strain evidence="6 7">ATCC 18648</strain>
    </source>
</reference>
<evidence type="ECO:0000256" key="2">
    <source>
        <dbReference type="ARBA" id="ARBA00022692"/>
    </source>
</evidence>